<feature type="transmembrane region" description="Helical" evidence="8">
    <location>
        <begin position="321"/>
        <end position="339"/>
    </location>
</feature>
<keyword evidence="11" id="KW-1185">Reference proteome</keyword>
<feature type="transmembrane region" description="Helical" evidence="8">
    <location>
        <begin position="378"/>
        <end position="405"/>
    </location>
</feature>
<feature type="transmembrane region" description="Helical" evidence="8">
    <location>
        <begin position="417"/>
        <end position="439"/>
    </location>
</feature>
<reference evidence="10 11" key="1">
    <citation type="journal article" date="2024" name="IMA Fungus">
        <title>IMA Genome - F19 : A genome assembly and annotation guide to empower mycologists, including annotated draft genome sequences of Ceratocystis pirilliformis, Diaporthe australafricana, Fusarium ophioides, Paecilomyces lecythidis, and Sporothrix stenoceras.</title>
        <authorList>
            <person name="Aylward J."/>
            <person name="Wilson A.M."/>
            <person name="Visagie C.M."/>
            <person name="Spraker J."/>
            <person name="Barnes I."/>
            <person name="Buitendag C."/>
            <person name="Ceriani C."/>
            <person name="Del Mar Angel L."/>
            <person name="du Plessis D."/>
            <person name="Fuchs T."/>
            <person name="Gasser K."/>
            <person name="Kramer D."/>
            <person name="Li W."/>
            <person name="Munsamy K."/>
            <person name="Piso A."/>
            <person name="Price J.L."/>
            <person name="Sonnekus B."/>
            <person name="Thomas C."/>
            <person name="van der Nest A."/>
            <person name="van Dijk A."/>
            <person name="van Heerden A."/>
            <person name="van Vuuren N."/>
            <person name="Yilmaz N."/>
            <person name="Duong T.A."/>
            <person name="van der Merwe N.A."/>
            <person name="Wingfield M.J."/>
            <person name="Wingfield B.D."/>
        </authorList>
    </citation>
    <scope>NUCLEOTIDE SEQUENCE [LARGE SCALE GENOMIC DNA]</scope>
    <source>
        <strain evidence="10 11">CMW 5346</strain>
    </source>
</reference>
<dbReference type="PANTHER" id="PTHR48022">
    <property type="entry name" value="PLASTIDIC GLUCOSE TRANSPORTER 4"/>
    <property type="match status" value="1"/>
</dbReference>
<feature type="domain" description="Major facilitator superfamily (MFS) profile" evidence="9">
    <location>
        <begin position="26"/>
        <end position="473"/>
    </location>
</feature>
<evidence type="ECO:0000256" key="7">
    <source>
        <dbReference type="RuleBase" id="RU003346"/>
    </source>
</evidence>
<dbReference type="Gene3D" id="1.20.1250.20">
    <property type="entry name" value="MFS general substrate transporter like domains"/>
    <property type="match status" value="1"/>
</dbReference>
<protein>
    <recommendedName>
        <fullName evidence="9">Major facilitator superfamily (MFS) profile domain-containing protein</fullName>
    </recommendedName>
</protein>
<keyword evidence="6 8" id="KW-0472">Membrane</keyword>
<evidence type="ECO:0000313" key="10">
    <source>
        <dbReference type="EMBL" id="KAL1891833.1"/>
    </source>
</evidence>
<feature type="transmembrane region" description="Helical" evidence="8">
    <location>
        <begin position="163"/>
        <end position="184"/>
    </location>
</feature>
<feature type="transmembrane region" description="Helical" evidence="8">
    <location>
        <begin position="105"/>
        <end position="122"/>
    </location>
</feature>
<dbReference type="NCBIfam" id="TIGR00879">
    <property type="entry name" value="SP"/>
    <property type="match status" value="1"/>
</dbReference>
<keyword evidence="4 8" id="KW-0812">Transmembrane</keyword>
<evidence type="ECO:0000256" key="1">
    <source>
        <dbReference type="ARBA" id="ARBA00004141"/>
    </source>
</evidence>
<evidence type="ECO:0000256" key="3">
    <source>
        <dbReference type="ARBA" id="ARBA00022448"/>
    </source>
</evidence>
<gene>
    <name evidence="10" type="ORF">Sste5346_007377</name>
</gene>
<feature type="transmembrane region" description="Helical" evidence="8">
    <location>
        <begin position="351"/>
        <end position="372"/>
    </location>
</feature>
<dbReference type="InterPro" id="IPR050360">
    <property type="entry name" value="MFS_Sugar_Transporters"/>
</dbReference>
<dbReference type="InterPro" id="IPR036259">
    <property type="entry name" value="MFS_trans_sf"/>
</dbReference>
<feature type="transmembrane region" description="Helical" evidence="8">
    <location>
        <begin position="23"/>
        <end position="41"/>
    </location>
</feature>
<dbReference type="Pfam" id="PF00083">
    <property type="entry name" value="Sugar_tr"/>
    <property type="match status" value="1"/>
</dbReference>
<dbReference type="SUPFAM" id="SSF103473">
    <property type="entry name" value="MFS general substrate transporter"/>
    <property type="match status" value="1"/>
</dbReference>
<dbReference type="PANTHER" id="PTHR48022:SF15">
    <property type="entry name" value="ALPHA-GLUCOSIDE TRANSPORTER, PUTATIVE (AFU_ORTHOLOGUE AFUA_5G00500)-RELATED"/>
    <property type="match status" value="1"/>
</dbReference>
<dbReference type="Proteomes" id="UP001583186">
    <property type="component" value="Unassembled WGS sequence"/>
</dbReference>
<feature type="transmembrane region" description="Helical" evidence="8">
    <location>
        <begin position="289"/>
        <end position="309"/>
    </location>
</feature>
<comment type="caution">
    <text evidence="10">The sequence shown here is derived from an EMBL/GenBank/DDBJ whole genome shotgun (WGS) entry which is preliminary data.</text>
</comment>
<comment type="subcellular location">
    <subcellularLocation>
        <location evidence="1">Membrane</location>
        <topology evidence="1">Multi-pass membrane protein</topology>
    </subcellularLocation>
</comment>
<sequence length="525" mass="57472">MAHDWTKVQHERKWSILGMQKRFALWAIYSSIGCMMMGFDFGNAGTITAFPAFQQVMGKPYAGQASGYLISASIQSAWNGVATAGDIAGVMVSGQVLDRIGRKHSILFGVVFTAVGIGMQYASQEWKLYLGGRLVNSIGFGIVYVVAPVWIGETVRPELRGLFLCINNFSIVFGQFILALVAYGAQKVQGRWSYEIVILVQFVFVAVLIVGYPFFPESPYHLLKNNNEERARTMLRRIHGSGDEGLIDAEIIRMKEGIAISQNLEEQAQLNGPLIAQCFQGSNLKRTMISMLAVASQQLIGAAFVLGYITYFLDLIGIDNYFVVSVVLYVIMLLSNLVAFPFIEIFGRRPLLLFGIFGLTAVLLLMGIMGFVHTSGAVWVVLVCIFLWAIIYQLTIGAVGFALAYEVATPQLRPMTASIVGFSQGAAGWVIGFVVPYMINPDAGNLGAKVGLVFAGLGVPLCIAFWFMIPETKGLGFADLDYMFSAKVKPRHFKRVFAERQAAEADSSENGDLKNDAVTAQVEAV</sequence>
<organism evidence="10 11">
    <name type="scientific">Sporothrix stenoceras</name>
    <dbReference type="NCBI Taxonomy" id="5173"/>
    <lineage>
        <taxon>Eukaryota</taxon>
        <taxon>Fungi</taxon>
        <taxon>Dikarya</taxon>
        <taxon>Ascomycota</taxon>
        <taxon>Pezizomycotina</taxon>
        <taxon>Sordariomycetes</taxon>
        <taxon>Sordariomycetidae</taxon>
        <taxon>Ophiostomatales</taxon>
        <taxon>Ophiostomataceae</taxon>
        <taxon>Sporothrix</taxon>
    </lineage>
</organism>
<feature type="transmembrane region" description="Helical" evidence="8">
    <location>
        <begin position="134"/>
        <end position="151"/>
    </location>
</feature>
<keyword evidence="5 8" id="KW-1133">Transmembrane helix</keyword>
<dbReference type="InterPro" id="IPR020846">
    <property type="entry name" value="MFS_dom"/>
</dbReference>
<keyword evidence="3 7" id="KW-0813">Transport</keyword>
<evidence type="ECO:0000256" key="5">
    <source>
        <dbReference type="ARBA" id="ARBA00022989"/>
    </source>
</evidence>
<evidence type="ECO:0000313" key="11">
    <source>
        <dbReference type="Proteomes" id="UP001583186"/>
    </source>
</evidence>
<dbReference type="PROSITE" id="PS00216">
    <property type="entry name" value="SUGAR_TRANSPORT_1"/>
    <property type="match status" value="2"/>
</dbReference>
<comment type="similarity">
    <text evidence="2 7">Belongs to the major facilitator superfamily. Sugar transporter (TC 2.A.1.1) family.</text>
</comment>
<dbReference type="PROSITE" id="PS51257">
    <property type="entry name" value="PROKAR_LIPOPROTEIN"/>
    <property type="match status" value="1"/>
</dbReference>
<name>A0ABR3YTW7_9PEZI</name>
<evidence type="ECO:0000256" key="4">
    <source>
        <dbReference type="ARBA" id="ARBA00022692"/>
    </source>
</evidence>
<feature type="transmembrane region" description="Helical" evidence="8">
    <location>
        <begin position="451"/>
        <end position="469"/>
    </location>
</feature>
<dbReference type="InterPro" id="IPR005829">
    <property type="entry name" value="Sugar_transporter_CS"/>
</dbReference>
<evidence type="ECO:0000256" key="8">
    <source>
        <dbReference type="SAM" id="Phobius"/>
    </source>
</evidence>
<dbReference type="PROSITE" id="PS50850">
    <property type="entry name" value="MFS"/>
    <property type="match status" value="1"/>
</dbReference>
<evidence type="ECO:0000256" key="6">
    <source>
        <dbReference type="ARBA" id="ARBA00023136"/>
    </source>
</evidence>
<accession>A0ABR3YTW7</accession>
<dbReference type="InterPro" id="IPR003663">
    <property type="entry name" value="Sugar/inositol_transpt"/>
</dbReference>
<proteinExistence type="inferred from homology"/>
<feature type="transmembrane region" description="Helical" evidence="8">
    <location>
        <begin position="196"/>
        <end position="215"/>
    </location>
</feature>
<evidence type="ECO:0000259" key="9">
    <source>
        <dbReference type="PROSITE" id="PS50850"/>
    </source>
</evidence>
<evidence type="ECO:0000256" key="2">
    <source>
        <dbReference type="ARBA" id="ARBA00010992"/>
    </source>
</evidence>
<dbReference type="InterPro" id="IPR005828">
    <property type="entry name" value="MFS_sugar_transport-like"/>
</dbReference>
<dbReference type="EMBL" id="JAWCUI010000049">
    <property type="protein sequence ID" value="KAL1891833.1"/>
    <property type="molecule type" value="Genomic_DNA"/>
</dbReference>